<dbReference type="InterPro" id="IPR032675">
    <property type="entry name" value="LRR_dom_sf"/>
</dbReference>
<dbReference type="PANTHER" id="PTHR24111:SF0">
    <property type="entry name" value="LEUCINE-RICH REPEAT-CONTAINING PROTEIN"/>
    <property type="match status" value="1"/>
</dbReference>
<evidence type="ECO:0000313" key="3">
    <source>
        <dbReference type="Proteomes" id="UP001230188"/>
    </source>
</evidence>
<dbReference type="SMART" id="SM00368">
    <property type="entry name" value="LRR_RI"/>
    <property type="match status" value="3"/>
</dbReference>
<reference evidence="2" key="1">
    <citation type="submission" date="2023-01" db="EMBL/GenBank/DDBJ databases">
        <title>Metagenome sequencing of chrysophaentin producing Chrysophaeum taylorii.</title>
        <authorList>
            <person name="Davison J."/>
            <person name="Bewley C."/>
        </authorList>
    </citation>
    <scope>NUCLEOTIDE SEQUENCE</scope>
    <source>
        <strain evidence="2">NIES-1699</strain>
    </source>
</reference>
<comment type="caution">
    <text evidence="2">The sequence shown here is derived from an EMBL/GenBank/DDBJ whole genome shotgun (WGS) entry which is preliminary data.</text>
</comment>
<gene>
    <name evidence="2" type="ORF">CTAYLR_009660</name>
</gene>
<dbReference type="PANTHER" id="PTHR24111">
    <property type="entry name" value="LEUCINE-RICH REPEAT-CONTAINING PROTEIN 34"/>
    <property type="match status" value="1"/>
</dbReference>
<dbReference type="AlphaFoldDB" id="A0AAD7XN86"/>
<evidence type="ECO:0000256" key="1">
    <source>
        <dbReference type="ARBA" id="ARBA00022737"/>
    </source>
</evidence>
<dbReference type="Proteomes" id="UP001230188">
    <property type="component" value="Unassembled WGS sequence"/>
</dbReference>
<dbReference type="InterPro" id="IPR052201">
    <property type="entry name" value="LRR-containing_regulator"/>
</dbReference>
<organism evidence="2 3">
    <name type="scientific">Chrysophaeum taylorii</name>
    <dbReference type="NCBI Taxonomy" id="2483200"/>
    <lineage>
        <taxon>Eukaryota</taxon>
        <taxon>Sar</taxon>
        <taxon>Stramenopiles</taxon>
        <taxon>Ochrophyta</taxon>
        <taxon>Pelagophyceae</taxon>
        <taxon>Pelagomonadales</taxon>
        <taxon>Pelagomonadaceae</taxon>
        <taxon>Chrysophaeum</taxon>
    </lineage>
</organism>
<keyword evidence="1" id="KW-0677">Repeat</keyword>
<dbReference type="SUPFAM" id="SSF52047">
    <property type="entry name" value="RNI-like"/>
    <property type="match status" value="1"/>
</dbReference>
<dbReference type="EMBL" id="JAQMWT010000162">
    <property type="protein sequence ID" value="KAJ8608726.1"/>
    <property type="molecule type" value="Genomic_DNA"/>
</dbReference>
<name>A0AAD7XN86_9STRA</name>
<keyword evidence="3" id="KW-1185">Reference proteome</keyword>
<proteinExistence type="predicted"/>
<dbReference type="Pfam" id="PF13516">
    <property type="entry name" value="LRR_6"/>
    <property type="match status" value="2"/>
</dbReference>
<evidence type="ECO:0000313" key="2">
    <source>
        <dbReference type="EMBL" id="KAJ8608726.1"/>
    </source>
</evidence>
<accession>A0AAD7XN86</accession>
<dbReference type="InterPro" id="IPR001611">
    <property type="entry name" value="Leu-rich_rpt"/>
</dbReference>
<protein>
    <submittedName>
        <fullName evidence="2">Uncharacterized protein</fullName>
    </submittedName>
</protein>
<dbReference type="Gene3D" id="3.80.10.10">
    <property type="entry name" value="Ribonuclease Inhibitor"/>
    <property type="match status" value="1"/>
</dbReference>
<sequence>MGCSSSVIKGGNDEELSGDETDGELRRLIAKGSLAAAERVVSMEVDLNLSGLALGPRGERALGVALRRPCCVVEVLRLRRCKLIDGKRGLEDLAAGLAANTTVVSIDLRNNGLDDAAVATLAAALSTNTTLRVLNLENNRIGTTGGAGYRALADVLDQSAISELRLGRNGPDGLDAFVVSVEQCKTLGALFLNVGDVVDLRRGFDDYGVTSFDETDDAVGGSAAVLKSSTLAALKTLARRRSDLVVCFDDHDGLRYLNASRLADEDSKAGDFD</sequence>